<sequence length="355" mass="40363">MSVNDDECISCKSSTYVNPNMKLLSAPCGHKYCETCVDANFKKDQVMICIEYDSSVDKENSVRKNVLKVFNKRQDNFPSLLEYNNYLEMIEDIVFQLLDGGDEAALAKQRMKEYERMNQQSIAENKAKKENEDKKVEQTIEKEQQLLLEKRNFYRMQDQQELAAKQAATLKTMNDLAEGKISAKDVREIDKKNKENEENKQQQESFEEAARAAAAAAAKRAESASSILGDDIPNTMNNNNNNNNNNNKFTYQVSKPMVGGPQPVAQAQQVDGQQAQQQKAFFSLPAPLEHFKYDELALKNLIPTQAQSDAAGFKQIHIKQRAFEEAFGSISLTRYLNIKSNSNDQLIYTSIYFLL</sequence>
<keyword evidence="2" id="KW-0863">Zinc-finger</keyword>
<evidence type="ECO:0000259" key="6">
    <source>
        <dbReference type="Pfam" id="PF06391"/>
    </source>
</evidence>
<dbReference type="GO" id="GO:0008270">
    <property type="term" value="F:zinc ion binding"/>
    <property type="evidence" value="ECO:0007669"/>
    <property type="project" value="UniProtKB-KW"/>
</dbReference>
<dbReference type="InterPro" id="IPR001841">
    <property type="entry name" value="Znf_RING"/>
</dbReference>
<evidence type="ECO:0000256" key="2">
    <source>
        <dbReference type="ARBA" id="ARBA00022771"/>
    </source>
</evidence>
<dbReference type="Proteomes" id="UP000001396">
    <property type="component" value="Unassembled WGS sequence"/>
</dbReference>
<dbReference type="GO" id="GO:0005675">
    <property type="term" value="C:transcription factor TFIIH holo complex"/>
    <property type="evidence" value="ECO:0007669"/>
    <property type="project" value="TreeGrafter"/>
</dbReference>
<dbReference type="EMBL" id="ADBJ01000031">
    <property type="protein sequence ID" value="EFA80392.1"/>
    <property type="molecule type" value="Genomic_DNA"/>
</dbReference>
<dbReference type="InParanoid" id="D3BER1"/>
<keyword evidence="9" id="KW-1185">Reference proteome</keyword>
<dbReference type="InterPro" id="IPR013083">
    <property type="entry name" value="Znf_RING/FYVE/PHD"/>
</dbReference>
<dbReference type="AlphaFoldDB" id="D3BER1"/>
<dbReference type="Pfam" id="PF17121">
    <property type="entry name" value="zf-C3HC4_5"/>
    <property type="match status" value="1"/>
</dbReference>
<dbReference type="InterPro" id="IPR015877">
    <property type="entry name" value="MAT1_centre"/>
</dbReference>
<name>D3BER1_HETP5</name>
<dbReference type="PROSITE" id="PS00518">
    <property type="entry name" value="ZF_RING_1"/>
    <property type="match status" value="1"/>
</dbReference>
<evidence type="ECO:0000256" key="5">
    <source>
        <dbReference type="SAM" id="MobiDB-lite"/>
    </source>
</evidence>
<feature type="region of interest" description="Disordered" evidence="5">
    <location>
        <begin position="193"/>
        <end position="214"/>
    </location>
</feature>
<keyword evidence="4" id="KW-0175">Coiled coil</keyword>
<feature type="coiled-coil region" evidence="4">
    <location>
        <begin position="104"/>
        <end position="146"/>
    </location>
</feature>
<reference evidence="8 9" key="1">
    <citation type="journal article" date="2011" name="Genome Res.">
        <title>Phylogeny-wide analysis of social amoeba genomes highlights ancient origins for complex intercellular communication.</title>
        <authorList>
            <person name="Heidel A.J."/>
            <person name="Lawal H.M."/>
            <person name="Felder M."/>
            <person name="Schilde C."/>
            <person name="Helps N.R."/>
            <person name="Tunggal B."/>
            <person name="Rivero F."/>
            <person name="John U."/>
            <person name="Schleicher M."/>
            <person name="Eichinger L."/>
            <person name="Platzer M."/>
            <person name="Noegel A.A."/>
            <person name="Schaap P."/>
            <person name="Gloeckner G."/>
        </authorList>
    </citation>
    <scope>NUCLEOTIDE SEQUENCE [LARGE SCALE GENOMIC DNA]</scope>
    <source>
        <strain evidence="9">ATCC 26659 / Pp 5 / PN500</strain>
    </source>
</reference>
<dbReference type="PANTHER" id="PTHR12683">
    <property type="entry name" value="CDK-ACTIVATING KINASE ASSEMBLY FACTOR MAT1"/>
    <property type="match status" value="1"/>
</dbReference>
<dbReference type="Pfam" id="PF06391">
    <property type="entry name" value="MAT1"/>
    <property type="match status" value="1"/>
</dbReference>
<dbReference type="PANTHER" id="PTHR12683:SF13">
    <property type="entry name" value="CDK-ACTIVATING KINASE ASSEMBLY FACTOR MAT1"/>
    <property type="match status" value="1"/>
</dbReference>
<dbReference type="GO" id="GO:0006281">
    <property type="term" value="P:DNA repair"/>
    <property type="evidence" value="ECO:0007669"/>
    <property type="project" value="TreeGrafter"/>
</dbReference>
<dbReference type="FunCoup" id="D3BER1">
    <property type="interactions" value="122"/>
</dbReference>
<evidence type="ECO:0000256" key="1">
    <source>
        <dbReference type="ARBA" id="ARBA00022723"/>
    </source>
</evidence>
<dbReference type="GeneID" id="31362707"/>
<organism evidence="8 9">
    <name type="scientific">Heterostelium pallidum (strain ATCC 26659 / Pp 5 / PN500)</name>
    <name type="common">Cellular slime mold</name>
    <name type="synonym">Polysphondylium pallidum</name>
    <dbReference type="NCBI Taxonomy" id="670386"/>
    <lineage>
        <taxon>Eukaryota</taxon>
        <taxon>Amoebozoa</taxon>
        <taxon>Evosea</taxon>
        <taxon>Eumycetozoa</taxon>
        <taxon>Dictyostelia</taxon>
        <taxon>Acytosteliales</taxon>
        <taxon>Acytosteliaceae</taxon>
        <taxon>Heterostelium</taxon>
    </lineage>
</organism>
<keyword evidence="8" id="KW-0808">Transferase</keyword>
<proteinExistence type="predicted"/>
<evidence type="ECO:0000313" key="9">
    <source>
        <dbReference type="Proteomes" id="UP000001396"/>
    </source>
</evidence>
<accession>D3BER1</accession>
<dbReference type="GO" id="GO:0016301">
    <property type="term" value="F:kinase activity"/>
    <property type="evidence" value="ECO:0007669"/>
    <property type="project" value="UniProtKB-KW"/>
</dbReference>
<feature type="domain" description="RING-type" evidence="7">
    <location>
        <begin position="5"/>
        <end position="42"/>
    </location>
</feature>
<evidence type="ECO:0000259" key="7">
    <source>
        <dbReference type="Pfam" id="PF17121"/>
    </source>
</evidence>
<dbReference type="InterPro" id="IPR017907">
    <property type="entry name" value="Znf_RING_CS"/>
</dbReference>
<keyword evidence="8" id="KW-0418">Kinase</keyword>
<keyword evidence="1" id="KW-0479">Metal-binding</keyword>
<evidence type="ECO:0000256" key="3">
    <source>
        <dbReference type="ARBA" id="ARBA00022833"/>
    </source>
</evidence>
<keyword evidence="3" id="KW-0862">Zinc</keyword>
<dbReference type="Gene3D" id="3.30.40.10">
    <property type="entry name" value="Zinc/RING finger domain, C3HC4 (zinc finger)"/>
    <property type="match status" value="1"/>
</dbReference>
<gene>
    <name evidence="8" type="primary">mnat1</name>
    <name evidence="8" type="ORF">PPL_07226</name>
</gene>
<dbReference type="RefSeq" id="XP_020432512.1">
    <property type="nucleotide sequence ID" value="XM_020578064.1"/>
</dbReference>
<evidence type="ECO:0000256" key="4">
    <source>
        <dbReference type="SAM" id="Coils"/>
    </source>
</evidence>
<evidence type="ECO:0000313" key="8">
    <source>
        <dbReference type="EMBL" id="EFA80392.1"/>
    </source>
</evidence>
<feature type="domain" description="MAT1 centre" evidence="6">
    <location>
        <begin position="53"/>
        <end position="223"/>
    </location>
</feature>
<comment type="caution">
    <text evidence="8">The sequence shown here is derived from an EMBL/GenBank/DDBJ whole genome shotgun (WGS) entry which is preliminary data.</text>
</comment>
<dbReference type="GO" id="GO:0006357">
    <property type="term" value="P:regulation of transcription by RNA polymerase II"/>
    <property type="evidence" value="ECO:0007669"/>
    <property type="project" value="TreeGrafter"/>
</dbReference>
<dbReference type="SUPFAM" id="SSF57850">
    <property type="entry name" value="RING/U-box"/>
    <property type="match status" value="1"/>
</dbReference>
<dbReference type="STRING" id="670386.D3BER1"/>
<dbReference type="OMA" id="YMKDSVI"/>
<protein>
    <submittedName>
        <fullName evidence="8">CDK-activating kinase assembly factor MAT1</fullName>
    </submittedName>
</protein>